<protein>
    <submittedName>
        <fullName evidence="2">Uncharacterized protein</fullName>
    </submittedName>
</protein>
<reference evidence="2" key="1">
    <citation type="journal article" date="2024" name="Int. J. Syst. Evol. Microbiol.">
        <title>Polycladomyces zharkentensis sp. nov., a novel thermophilic cellulose- and starch-degrading member of the Bacillota from a geothermal aquifer in Kazakhstan.</title>
        <authorList>
            <person name="Mashzhan A."/>
            <person name="Kistaubayeva A."/>
            <person name="Javier-Lopez R."/>
            <person name="Bissenova U."/>
            <person name="Bissenbay A."/>
            <person name="Birkeland N.K."/>
        </authorList>
    </citation>
    <scope>NUCLEOTIDE SEQUENCE</scope>
    <source>
        <strain evidence="2">ZKZ2T</strain>
    </source>
</reference>
<sequence length="134" mass="15106">MDWATIIVALFFGWLFIGVGFVIVFLIFSTRERLRRIGLRILKVHTIITGIFATLVLMDASGNKQEFNSSVIGVAVLFVAPFLFTAFPWLISGEHTDSYITPKERNPQAETFAKKVLLIYSAVLTLAWAFVHIL</sequence>
<keyword evidence="1" id="KW-1133">Transmembrane helix</keyword>
<dbReference type="Proteomes" id="UP001177120">
    <property type="component" value="Unassembled WGS sequence"/>
</dbReference>
<evidence type="ECO:0000313" key="3">
    <source>
        <dbReference type="Proteomes" id="UP001177120"/>
    </source>
</evidence>
<name>A0ABS2WGP6_9BACL</name>
<accession>A0ABS2WGP6</accession>
<evidence type="ECO:0000313" key="2">
    <source>
        <dbReference type="EMBL" id="MBN2908674.1"/>
    </source>
</evidence>
<keyword evidence="1" id="KW-0812">Transmembrane</keyword>
<comment type="caution">
    <text evidence="2">The sequence shown here is derived from an EMBL/GenBank/DDBJ whole genome shotgun (WGS) entry which is preliminary data.</text>
</comment>
<keyword evidence="1" id="KW-0472">Membrane</keyword>
<keyword evidence="3" id="KW-1185">Reference proteome</keyword>
<dbReference type="EMBL" id="JAFHAP010000004">
    <property type="protein sequence ID" value="MBN2908674.1"/>
    <property type="molecule type" value="Genomic_DNA"/>
</dbReference>
<gene>
    <name evidence="2" type="ORF">JQC72_03960</name>
</gene>
<dbReference type="RefSeq" id="WP_205492986.1">
    <property type="nucleotide sequence ID" value="NZ_JAFHAP010000004.1"/>
</dbReference>
<organism evidence="2 3">
    <name type="scientific">Polycladomyces zharkentensis</name>
    <dbReference type="NCBI Taxonomy" id="2807616"/>
    <lineage>
        <taxon>Bacteria</taxon>
        <taxon>Bacillati</taxon>
        <taxon>Bacillota</taxon>
        <taxon>Bacilli</taxon>
        <taxon>Bacillales</taxon>
        <taxon>Thermoactinomycetaceae</taxon>
        <taxon>Polycladomyces</taxon>
    </lineage>
</organism>
<feature type="transmembrane region" description="Helical" evidence="1">
    <location>
        <begin position="40"/>
        <end position="58"/>
    </location>
</feature>
<feature type="transmembrane region" description="Helical" evidence="1">
    <location>
        <begin position="112"/>
        <end position="131"/>
    </location>
</feature>
<evidence type="ECO:0000256" key="1">
    <source>
        <dbReference type="SAM" id="Phobius"/>
    </source>
</evidence>
<feature type="transmembrane region" description="Helical" evidence="1">
    <location>
        <begin position="70"/>
        <end position="91"/>
    </location>
</feature>
<feature type="transmembrane region" description="Helical" evidence="1">
    <location>
        <begin position="6"/>
        <end position="28"/>
    </location>
</feature>
<proteinExistence type="predicted"/>